<keyword evidence="2" id="KW-1185">Reference proteome</keyword>
<reference evidence="1 2" key="1">
    <citation type="submission" date="2017-10" db="EMBL/GenBank/DDBJ databases">
        <title>Sequencing the genomes of 1000 actinobacteria strains.</title>
        <authorList>
            <person name="Klenk H.-P."/>
        </authorList>
    </citation>
    <scope>NUCLEOTIDE SEQUENCE [LARGE SCALE GENOMIC DNA]</scope>
    <source>
        <strain evidence="1 2">DSM 15597</strain>
    </source>
</reference>
<sequence>MDVMRVDCGTCRARGPACADCAISVLLGPMPDEVLLDGPERAALAALAGSGLLPPLRLTVTERTESPIRVVFPEVAP</sequence>
<protein>
    <submittedName>
        <fullName evidence="1">Uncharacterized protein</fullName>
    </submittedName>
</protein>
<dbReference type="OrthoDB" id="4774211at2"/>
<dbReference type="Proteomes" id="UP000226079">
    <property type="component" value="Unassembled WGS sequence"/>
</dbReference>
<name>A0A2A9CT02_9ACTN</name>
<dbReference type="EMBL" id="PDJC01000001">
    <property type="protein sequence ID" value="PFG17567.1"/>
    <property type="molecule type" value="Genomic_DNA"/>
</dbReference>
<evidence type="ECO:0000313" key="1">
    <source>
        <dbReference type="EMBL" id="PFG17567.1"/>
    </source>
</evidence>
<evidence type="ECO:0000313" key="2">
    <source>
        <dbReference type="Proteomes" id="UP000226079"/>
    </source>
</evidence>
<dbReference type="AlphaFoldDB" id="A0A2A9CT02"/>
<organism evidence="1 2">
    <name type="scientific">Propionicimonas paludicola</name>
    <dbReference type="NCBI Taxonomy" id="185243"/>
    <lineage>
        <taxon>Bacteria</taxon>
        <taxon>Bacillati</taxon>
        <taxon>Actinomycetota</taxon>
        <taxon>Actinomycetes</taxon>
        <taxon>Propionibacteriales</taxon>
        <taxon>Nocardioidaceae</taxon>
        <taxon>Propionicimonas</taxon>
    </lineage>
</organism>
<gene>
    <name evidence="1" type="ORF">ATK74_2140</name>
</gene>
<dbReference type="RefSeq" id="WP_098460983.1">
    <property type="nucleotide sequence ID" value="NZ_PDJC01000001.1"/>
</dbReference>
<accession>A0A2A9CT02</accession>
<comment type="caution">
    <text evidence="1">The sequence shown here is derived from an EMBL/GenBank/DDBJ whole genome shotgun (WGS) entry which is preliminary data.</text>
</comment>
<proteinExistence type="predicted"/>